<dbReference type="Proteomes" id="UP001328107">
    <property type="component" value="Unassembled WGS sequence"/>
</dbReference>
<evidence type="ECO:0000256" key="4">
    <source>
        <dbReference type="ARBA" id="ARBA00023015"/>
    </source>
</evidence>
<evidence type="ECO:0000313" key="11">
    <source>
        <dbReference type="EMBL" id="GMR46336.1"/>
    </source>
</evidence>
<dbReference type="Pfam" id="PF00104">
    <property type="entry name" value="Hormone_recep"/>
    <property type="match status" value="1"/>
</dbReference>
<dbReference type="PANTHER" id="PTHR46011:SF6">
    <property type="entry name" value="HIGH ZINC ACTIVATED NUCLEAR RECEPTOR PROTEIN"/>
    <property type="match status" value="1"/>
</dbReference>
<feature type="domain" description="NR LBD" evidence="10">
    <location>
        <begin position="124"/>
        <end position="376"/>
    </location>
</feature>
<dbReference type="PROSITE" id="PS51843">
    <property type="entry name" value="NR_LBD"/>
    <property type="match status" value="1"/>
</dbReference>
<evidence type="ECO:0008006" key="13">
    <source>
        <dbReference type="Google" id="ProtNLM"/>
    </source>
</evidence>
<name>A0AAN5HZX8_9BILA</name>
<evidence type="ECO:0000259" key="10">
    <source>
        <dbReference type="PROSITE" id="PS51843"/>
    </source>
</evidence>
<evidence type="ECO:0000256" key="7">
    <source>
        <dbReference type="ARBA" id="ARBA00023170"/>
    </source>
</evidence>
<evidence type="ECO:0000256" key="2">
    <source>
        <dbReference type="ARBA" id="ARBA00022771"/>
    </source>
</evidence>
<evidence type="ECO:0000256" key="3">
    <source>
        <dbReference type="ARBA" id="ARBA00022833"/>
    </source>
</evidence>
<evidence type="ECO:0000259" key="9">
    <source>
        <dbReference type="PROSITE" id="PS51030"/>
    </source>
</evidence>
<keyword evidence="7" id="KW-0675">Receptor</keyword>
<gene>
    <name evidence="11" type="ORF">PMAYCL1PPCAC_16531</name>
</gene>
<dbReference type="GO" id="GO:0003700">
    <property type="term" value="F:DNA-binding transcription factor activity"/>
    <property type="evidence" value="ECO:0007669"/>
    <property type="project" value="InterPro"/>
</dbReference>
<reference evidence="12" key="1">
    <citation type="submission" date="2022-10" db="EMBL/GenBank/DDBJ databases">
        <title>Genome assembly of Pristionchus species.</title>
        <authorList>
            <person name="Yoshida K."/>
            <person name="Sommer R.J."/>
        </authorList>
    </citation>
    <scope>NUCLEOTIDE SEQUENCE [LARGE SCALE GENOMIC DNA]</scope>
    <source>
        <strain evidence="12">RS5460</strain>
    </source>
</reference>
<dbReference type="AlphaFoldDB" id="A0AAN5HZX8"/>
<dbReference type="Pfam" id="PF00105">
    <property type="entry name" value="zf-C4"/>
    <property type="match status" value="1"/>
</dbReference>
<proteinExistence type="predicted"/>
<dbReference type="Gene3D" id="3.30.50.10">
    <property type="entry name" value="Erythroid Transcription Factor GATA-1, subunit A"/>
    <property type="match status" value="1"/>
</dbReference>
<dbReference type="SUPFAM" id="SSF48508">
    <property type="entry name" value="Nuclear receptor ligand-binding domain"/>
    <property type="match status" value="1"/>
</dbReference>
<keyword evidence="8" id="KW-0539">Nucleus</keyword>
<dbReference type="InterPro" id="IPR001628">
    <property type="entry name" value="Znf_hrmn_rcpt"/>
</dbReference>
<evidence type="ECO:0000256" key="8">
    <source>
        <dbReference type="ARBA" id="ARBA00023242"/>
    </source>
</evidence>
<dbReference type="InterPro" id="IPR035500">
    <property type="entry name" value="NHR-like_dom_sf"/>
</dbReference>
<keyword evidence="4" id="KW-0805">Transcription regulation</keyword>
<dbReference type="InterPro" id="IPR013088">
    <property type="entry name" value="Znf_NHR/GATA"/>
</dbReference>
<keyword evidence="1" id="KW-0479">Metal-binding</keyword>
<dbReference type="EMBL" id="BTRK01000004">
    <property type="protein sequence ID" value="GMR46336.1"/>
    <property type="molecule type" value="Genomic_DNA"/>
</dbReference>
<dbReference type="GO" id="GO:0043565">
    <property type="term" value="F:sequence-specific DNA binding"/>
    <property type="evidence" value="ECO:0007669"/>
    <property type="project" value="InterPro"/>
</dbReference>
<evidence type="ECO:0000256" key="1">
    <source>
        <dbReference type="ARBA" id="ARBA00022723"/>
    </source>
</evidence>
<feature type="domain" description="Nuclear receptor" evidence="9">
    <location>
        <begin position="11"/>
        <end position="85"/>
    </location>
</feature>
<dbReference type="GO" id="GO:0008270">
    <property type="term" value="F:zinc ion binding"/>
    <property type="evidence" value="ECO:0007669"/>
    <property type="project" value="UniProtKB-KW"/>
</dbReference>
<keyword evidence="5" id="KW-0238">DNA-binding</keyword>
<dbReference type="SMART" id="SM00430">
    <property type="entry name" value="HOLI"/>
    <property type="match status" value="1"/>
</dbReference>
<protein>
    <recommendedName>
        <fullName evidence="13">Nuclear receptor</fullName>
    </recommendedName>
</protein>
<dbReference type="GO" id="GO:0005634">
    <property type="term" value="C:nucleus"/>
    <property type="evidence" value="ECO:0007669"/>
    <property type="project" value="TreeGrafter"/>
</dbReference>
<organism evidence="11 12">
    <name type="scientific">Pristionchus mayeri</name>
    <dbReference type="NCBI Taxonomy" id="1317129"/>
    <lineage>
        <taxon>Eukaryota</taxon>
        <taxon>Metazoa</taxon>
        <taxon>Ecdysozoa</taxon>
        <taxon>Nematoda</taxon>
        <taxon>Chromadorea</taxon>
        <taxon>Rhabditida</taxon>
        <taxon>Rhabditina</taxon>
        <taxon>Diplogasteromorpha</taxon>
        <taxon>Diplogasteroidea</taxon>
        <taxon>Neodiplogasteridae</taxon>
        <taxon>Pristionchus</taxon>
    </lineage>
</organism>
<keyword evidence="3" id="KW-0862">Zinc</keyword>
<comment type="caution">
    <text evidence="11">The sequence shown here is derived from an EMBL/GenBank/DDBJ whole genome shotgun (WGS) entry which is preliminary data.</text>
</comment>
<dbReference type="InterPro" id="IPR000536">
    <property type="entry name" value="Nucl_hrmn_rcpt_lig-bd"/>
</dbReference>
<evidence type="ECO:0000256" key="5">
    <source>
        <dbReference type="ARBA" id="ARBA00023125"/>
    </source>
</evidence>
<dbReference type="SUPFAM" id="SSF57716">
    <property type="entry name" value="Glucocorticoid receptor-like (DNA-binding domain)"/>
    <property type="match status" value="1"/>
</dbReference>
<dbReference type="PANTHER" id="PTHR46011">
    <property type="entry name" value="NUCLEAR HORMONE RECEPTOR FAMILY MEMBER NHR-86-RELATED"/>
    <property type="match status" value="1"/>
</dbReference>
<dbReference type="PROSITE" id="PS51030">
    <property type="entry name" value="NUCLEAR_REC_DBD_2"/>
    <property type="match status" value="1"/>
</dbReference>
<keyword evidence="12" id="KW-1185">Reference proteome</keyword>
<accession>A0AAN5HZX8</accession>
<keyword evidence="6" id="KW-0804">Transcription</keyword>
<sequence length="376" mass="43694">MPRKGSSRKSSRDCLVCGGETSVAHLSIDLCRACAIFYRRCASKRPTHCRANSNQCPTGKGLNCKKCRFDWIERFTGQKHESETLMVPSAEVSTVIVATPHRSPIENVPDLGQPLLERLRTQYRSMCHTRLMSESYARGGAPHPLRLNIDDPPTYPANYQSMQAGTQILLGSLLEFGNTIFPEFQGIDEREKWDIVTEFFYRFRTFEGFHRANDRFPENTQRFLPNYTSYLGPEVFFAFLDTMPPNADLQGAIQYVTSSKLRRADTEAGRKILARFNPHHEEFLAVIALMFWSIDRLIVRPEVTALAEKYTNQIMRELHAYYRDVRKLDDYATRLGELLMFIPIFDVKEKCKEHYEMLRLLNIFDDNTFIYRLQRE</sequence>
<dbReference type="Gene3D" id="1.10.565.10">
    <property type="entry name" value="Retinoid X Receptor"/>
    <property type="match status" value="1"/>
</dbReference>
<evidence type="ECO:0000256" key="6">
    <source>
        <dbReference type="ARBA" id="ARBA00023163"/>
    </source>
</evidence>
<evidence type="ECO:0000313" key="12">
    <source>
        <dbReference type="Proteomes" id="UP001328107"/>
    </source>
</evidence>
<keyword evidence="2" id="KW-0863">Zinc-finger</keyword>
<dbReference type="SMART" id="SM00399">
    <property type="entry name" value="ZnF_C4"/>
    <property type="match status" value="1"/>
</dbReference>